<feature type="domain" description="CHK kinase-like" evidence="1">
    <location>
        <begin position="156"/>
        <end position="287"/>
    </location>
</feature>
<dbReference type="Pfam" id="PF02958">
    <property type="entry name" value="EcKL"/>
    <property type="match status" value="2"/>
</dbReference>
<dbReference type="InterPro" id="IPR015897">
    <property type="entry name" value="CHK_kinase-like"/>
</dbReference>
<gene>
    <name evidence="2" type="ORF">CLODIP_2_CD09712</name>
</gene>
<dbReference type="InterPro" id="IPR011009">
    <property type="entry name" value="Kinase-like_dom_sf"/>
</dbReference>
<dbReference type="InterPro" id="IPR004119">
    <property type="entry name" value="EcKL"/>
</dbReference>
<accession>A0A8S1DJD3</accession>
<dbReference type="OrthoDB" id="191037at2759"/>
<protein>
    <recommendedName>
        <fullName evidence="1">CHK kinase-like domain-containing protein</fullName>
    </recommendedName>
</protein>
<dbReference type="PANTHER" id="PTHR11012:SF30">
    <property type="entry name" value="PROTEIN KINASE-LIKE DOMAIN-CONTAINING"/>
    <property type="match status" value="1"/>
</dbReference>
<organism evidence="2 3">
    <name type="scientific">Cloeon dipterum</name>
    <dbReference type="NCBI Taxonomy" id="197152"/>
    <lineage>
        <taxon>Eukaryota</taxon>
        <taxon>Metazoa</taxon>
        <taxon>Ecdysozoa</taxon>
        <taxon>Arthropoda</taxon>
        <taxon>Hexapoda</taxon>
        <taxon>Insecta</taxon>
        <taxon>Pterygota</taxon>
        <taxon>Palaeoptera</taxon>
        <taxon>Ephemeroptera</taxon>
        <taxon>Pisciforma</taxon>
        <taxon>Baetidae</taxon>
        <taxon>Cloeon</taxon>
    </lineage>
</organism>
<dbReference type="AlphaFoldDB" id="A0A8S1DJD3"/>
<dbReference type="PANTHER" id="PTHR11012">
    <property type="entry name" value="PROTEIN KINASE-LIKE DOMAIN-CONTAINING"/>
    <property type="match status" value="1"/>
</dbReference>
<keyword evidence="3" id="KW-1185">Reference proteome</keyword>
<sequence>MAANMNNEIPDKPCLVVVGYGNKTLSDEEFSFQLLQRVRMSPTMKCSCSQKPEIDLKHLVKKKYGENILICDGNEQKVDNQGYRGLVLRVTYHLAFKHTVSFIVKKPLDGERAATAADRERIFFEKLVPQLEIAIPDLPIVKMHDTHTEHGKTRAIVLEDLCAAGFSETPSSHGVVMKEKKLSMPIALCVAKSLAKIHAAFASSKINERTDVPKIDLIKTRTGFRNLVKDSGKTEMRFIDWQTYYVGPAYIDLLFFIYSSATQDFRAKNEKDLVKKYVETFNVCCADLQIDFDSFWNSYNSARFFGVFVAIGFRTFQLLPIYERNETDKSLKLPDFPAGCMRKKTVVNFCTLQNWWTLMKEVN</sequence>
<dbReference type="Proteomes" id="UP000494165">
    <property type="component" value="Unassembled WGS sequence"/>
</dbReference>
<proteinExistence type="predicted"/>
<reference evidence="2 3" key="1">
    <citation type="submission" date="2020-04" db="EMBL/GenBank/DDBJ databases">
        <authorList>
            <person name="Alioto T."/>
            <person name="Alioto T."/>
            <person name="Gomez Garrido J."/>
        </authorList>
    </citation>
    <scope>NUCLEOTIDE SEQUENCE [LARGE SCALE GENOMIC DNA]</scope>
</reference>
<evidence type="ECO:0000313" key="3">
    <source>
        <dbReference type="Proteomes" id="UP000494165"/>
    </source>
</evidence>
<dbReference type="SMART" id="SM00587">
    <property type="entry name" value="CHK"/>
    <property type="match status" value="1"/>
</dbReference>
<dbReference type="EMBL" id="CADEPI010000225">
    <property type="protein sequence ID" value="CAB3381132.1"/>
    <property type="molecule type" value="Genomic_DNA"/>
</dbReference>
<name>A0A8S1DJD3_9INSE</name>
<evidence type="ECO:0000259" key="1">
    <source>
        <dbReference type="SMART" id="SM00587"/>
    </source>
</evidence>
<evidence type="ECO:0000313" key="2">
    <source>
        <dbReference type="EMBL" id="CAB3381132.1"/>
    </source>
</evidence>
<comment type="caution">
    <text evidence="2">The sequence shown here is derived from an EMBL/GenBank/DDBJ whole genome shotgun (WGS) entry which is preliminary data.</text>
</comment>
<dbReference type="SUPFAM" id="SSF56112">
    <property type="entry name" value="Protein kinase-like (PK-like)"/>
    <property type="match status" value="1"/>
</dbReference>